<name>A0A8J3AHK6_9BIFI</name>
<dbReference type="EMBL" id="BMDH01000002">
    <property type="protein sequence ID" value="GGI14607.1"/>
    <property type="molecule type" value="Genomic_DNA"/>
</dbReference>
<keyword evidence="2" id="KW-0479">Metal-binding</keyword>
<keyword evidence="1" id="KW-0540">Nuclease</keyword>
<reference evidence="6" key="1">
    <citation type="journal article" date="2014" name="Int. J. Syst. Evol. Microbiol.">
        <title>Complete genome sequence of Corynebacterium casei LMG S-19264T (=DSM 44701T), isolated from a smear-ripened cheese.</title>
        <authorList>
            <consortium name="US DOE Joint Genome Institute (JGI-PGF)"/>
            <person name="Walter F."/>
            <person name="Albersmeier A."/>
            <person name="Kalinowski J."/>
            <person name="Ruckert C."/>
        </authorList>
    </citation>
    <scope>NUCLEOTIDE SEQUENCE</scope>
    <source>
        <strain evidence="6">CCM 8606</strain>
    </source>
</reference>
<comment type="caution">
    <text evidence="6">The sequence shown here is derived from an EMBL/GenBank/DDBJ whole genome shotgun (WGS) entry which is preliminary data.</text>
</comment>
<evidence type="ECO:0000256" key="2">
    <source>
        <dbReference type="ARBA" id="ARBA00022723"/>
    </source>
</evidence>
<dbReference type="Proteomes" id="UP000619536">
    <property type="component" value="Unassembled WGS sequence"/>
</dbReference>
<protein>
    <submittedName>
        <fullName evidence="6">Toxin PIN</fullName>
    </submittedName>
</protein>
<proteinExistence type="predicted"/>
<dbReference type="SUPFAM" id="SSF88723">
    <property type="entry name" value="PIN domain-like"/>
    <property type="match status" value="1"/>
</dbReference>
<dbReference type="GO" id="GO:0046872">
    <property type="term" value="F:metal ion binding"/>
    <property type="evidence" value="ECO:0007669"/>
    <property type="project" value="UniProtKB-KW"/>
</dbReference>
<keyword evidence="7" id="KW-1185">Reference proteome</keyword>
<dbReference type="InterPro" id="IPR029060">
    <property type="entry name" value="PIN-like_dom_sf"/>
</dbReference>
<dbReference type="GO" id="GO:0016787">
    <property type="term" value="F:hydrolase activity"/>
    <property type="evidence" value="ECO:0007669"/>
    <property type="project" value="UniProtKB-KW"/>
</dbReference>
<accession>A0A8J3AHK6</accession>
<keyword evidence="4" id="KW-0460">Magnesium</keyword>
<dbReference type="GO" id="GO:0004518">
    <property type="term" value="F:nuclease activity"/>
    <property type="evidence" value="ECO:0007669"/>
    <property type="project" value="UniProtKB-KW"/>
</dbReference>
<evidence type="ECO:0000313" key="7">
    <source>
        <dbReference type="Proteomes" id="UP000619536"/>
    </source>
</evidence>
<reference evidence="6" key="2">
    <citation type="submission" date="2020-09" db="EMBL/GenBank/DDBJ databases">
        <authorList>
            <person name="Sun Q."/>
            <person name="Sedlacek I."/>
        </authorList>
    </citation>
    <scope>NUCLEOTIDE SEQUENCE</scope>
    <source>
        <strain evidence="6">CCM 8606</strain>
    </source>
</reference>
<evidence type="ECO:0000256" key="1">
    <source>
        <dbReference type="ARBA" id="ARBA00022722"/>
    </source>
</evidence>
<keyword evidence="3" id="KW-0378">Hydrolase</keyword>
<dbReference type="Pfam" id="PF13470">
    <property type="entry name" value="PIN_3"/>
    <property type="match status" value="1"/>
</dbReference>
<feature type="domain" description="PIN" evidence="5">
    <location>
        <begin position="2"/>
        <end position="116"/>
    </location>
</feature>
<evidence type="ECO:0000256" key="4">
    <source>
        <dbReference type="ARBA" id="ARBA00022842"/>
    </source>
</evidence>
<dbReference type="AlphaFoldDB" id="A0A8J3AHK6"/>
<organism evidence="6 7">
    <name type="scientific">Galliscardovia ingluviei</name>
    <dbReference type="NCBI Taxonomy" id="1769422"/>
    <lineage>
        <taxon>Bacteria</taxon>
        <taxon>Bacillati</taxon>
        <taxon>Actinomycetota</taxon>
        <taxon>Actinomycetes</taxon>
        <taxon>Bifidobacteriales</taxon>
        <taxon>Bifidobacteriaceae</taxon>
        <taxon>Galliscardovia</taxon>
    </lineage>
</organism>
<sequence length="136" mass="15267">MKLIVDTNIFLDVILQREYLWYASARILDSACTAQHHVLMPAHSAGTIIYIVQKNKDRDTAISALRYCLSVAHVAYIDESTVLSGLELDLHDIEDSFVAAIASREHADFIITRNTKDFRFSPIPALSPEGFFALVE</sequence>
<evidence type="ECO:0000313" key="6">
    <source>
        <dbReference type="EMBL" id="GGI14607.1"/>
    </source>
</evidence>
<dbReference type="Gene3D" id="3.40.50.1010">
    <property type="entry name" value="5'-nuclease"/>
    <property type="match status" value="1"/>
</dbReference>
<evidence type="ECO:0000256" key="3">
    <source>
        <dbReference type="ARBA" id="ARBA00022801"/>
    </source>
</evidence>
<dbReference type="InterPro" id="IPR002716">
    <property type="entry name" value="PIN_dom"/>
</dbReference>
<dbReference type="RefSeq" id="WP_188355307.1">
    <property type="nucleotide sequence ID" value="NZ_BMDH01000002.1"/>
</dbReference>
<evidence type="ECO:0000259" key="5">
    <source>
        <dbReference type="Pfam" id="PF13470"/>
    </source>
</evidence>
<gene>
    <name evidence="6" type="ORF">GCM10007377_11780</name>
</gene>